<organism evidence="2">
    <name type="scientific">bioreactor metagenome</name>
    <dbReference type="NCBI Taxonomy" id="1076179"/>
    <lineage>
        <taxon>unclassified sequences</taxon>
        <taxon>metagenomes</taxon>
        <taxon>ecological metagenomes</taxon>
    </lineage>
</organism>
<sequence>MCDADGSKQIVAEDGSTKPDQGKERADDRTDTHSHRGHPDGEGWKECTSPIDSQQGRNLGKSIAKDGEDDRSAHGHKECPGSLSTLLACDEGVVAGNSHGVGQLFLNDQFLAVERGEEGSQDCSYHSKYDQAGDGEGSTWVDHPQSRQGERQASGNHGTTAHDGMGDVDLLQA</sequence>
<dbReference type="AlphaFoldDB" id="A0A645ATJ0"/>
<reference evidence="2" key="1">
    <citation type="submission" date="2019-08" db="EMBL/GenBank/DDBJ databases">
        <authorList>
            <person name="Kucharzyk K."/>
            <person name="Murdoch R.W."/>
            <person name="Higgins S."/>
            <person name="Loffler F."/>
        </authorList>
    </citation>
    <scope>NUCLEOTIDE SEQUENCE</scope>
</reference>
<dbReference type="EMBL" id="VSSQ01015826">
    <property type="protein sequence ID" value="MPM56582.1"/>
    <property type="molecule type" value="Genomic_DNA"/>
</dbReference>
<comment type="caution">
    <text evidence="2">The sequence shown here is derived from an EMBL/GenBank/DDBJ whole genome shotgun (WGS) entry which is preliminary data.</text>
</comment>
<evidence type="ECO:0000313" key="2">
    <source>
        <dbReference type="EMBL" id="MPM56582.1"/>
    </source>
</evidence>
<protein>
    <submittedName>
        <fullName evidence="2">Uncharacterized protein</fullName>
    </submittedName>
</protein>
<name>A0A645ATJ0_9ZZZZ</name>
<feature type="region of interest" description="Disordered" evidence="1">
    <location>
        <begin position="117"/>
        <end position="173"/>
    </location>
</feature>
<feature type="region of interest" description="Disordered" evidence="1">
    <location>
        <begin position="1"/>
        <end position="82"/>
    </location>
</feature>
<feature type="compositionally biased region" description="Basic and acidic residues" evidence="1">
    <location>
        <begin position="15"/>
        <end position="45"/>
    </location>
</feature>
<gene>
    <name evidence="2" type="ORF">SDC9_103391</name>
</gene>
<evidence type="ECO:0000256" key="1">
    <source>
        <dbReference type="SAM" id="MobiDB-lite"/>
    </source>
</evidence>
<accession>A0A645ATJ0</accession>
<feature type="compositionally biased region" description="Basic and acidic residues" evidence="1">
    <location>
        <begin position="63"/>
        <end position="79"/>
    </location>
</feature>
<proteinExistence type="predicted"/>